<dbReference type="Pfam" id="PF08436">
    <property type="entry name" value="DXP_redisom_C"/>
    <property type="match status" value="1"/>
</dbReference>
<dbReference type="InterPro" id="IPR013644">
    <property type="entry name" value="DXP_reductoisomerase_C"/>
</dbReference>
<dbReference type="GO" id="GO:0030145">
    <property type="term" value="F:manganese ion binding"/>
    <property type="evidence" value="ECO:0007669"/>
    <property type="project" value="TreeGrafter"/>
</dbReference>
<dbReference type="AlphaFoldDB" id="A0A432GJF6"/>
<comment type="caution">
    <text evidence="13">The sequence shown here is derived from an EMBL/GenBank/DDBJ whole genome shotgun (WGS) entry which is preliminary data.</text>
</comment>
<feature type="binding site" evidence="9">
    <location>
        <position position="29"/>
    </location>
    <ligand>
        <name>NADPH</name>
        <dbReference type="ChEBI" id="CHEBI:57783"/>
    </ligand>
</feature>
<protein>
    <recommendedName>
        <fullName evidence="9">1-deoxy-D-xylulose 5-phosphate reductoisomerase</fullName>
        <shortName evidence="9">DXP reductoisomerase</shortName>
        <ecNumber evidence="9">1.1.1.267</ecNumber>
    </recommendedName>
    <alternativeName>
        <fullName evidence="9">1-deoxyxylulose-5-phosphate reductoisomerase</fullName>
    </alternativeName>
    <alternativeName>
        <fullName evidence="9">2-C-methyl-D-erythritol 4-phosphate synthase</fullName>
    </alternativeName>
</protein>
<dbReference type="Pfam" id="PF02670">
    <property type="entry name" value="DXP_reductoisom"/>
    <property type="match status" value="1"/>
</dbReference>
<evidence type="ECO:0000256" key="1">
    <source>
        <dbReference type="ARBA" id="ARBA00005094"/>
    </source>
</evidence>
<evidence type="ECO:0000259" key="10">
    <source>
        <dbReference type="Pfam" id="PF02670"/>
    </source>
</evidence>
<dbReference type="InterPro" id="IPR036291">
    <property type="entry name" value="NAD(P)-bd_dom_sf"/>
</dbReference>
<dbReference type="InterPro" id="IPR036169">
    <property type="entry name" value="DXPR_C_sf"/>
</dbReference>
<dbReference type="EC" id="1.1.1.267" evidence="9"/>
<dbReference type="UniPathway" id="UPA00056">
    <property type="reaction ID" value="UER00092"/>
</dbReference>
<dbReference type="GO" id="GO:0070402">
    <property type="term" value="F:NADPH binding"/>
    <property type="evidence" value="ECO:0007669"/>
    <property type="project" value="InterPro"/>
</dbReference>
<dbReference type="PANTHER" id="PTHR30525:SF0">
    <property type="entry name" value="1-DEOXY-D-XYLULOSE 5-PHOSPHATE REDUCTOISOMERASE, CHLOROPLASTIC"/>
    <property type="match status" value="1"/>
</dbReference>
<feature type="binding site" evidence="9">
    <location>
        <position position="144"/>
    </location>
    <ligand>
        <name>1-deoxy-D-xylulose 5-phosphate</name>
        <dbReference type="ChEBI" id="CHEBI:57792"/>
    </ligand>
</feature>
<dbReference type="InterPro" id="IPR003821">
    <property type="entry name" value="DXP_reductoisomerase"/>
</dbReference>
<keyword evidence="5 9" id="KW-0560">Oxidoreductase</keyword>
<name>A0A432GJF6_9DELT</name>
<evidence type="ECO:0000259" key="11">
    <source>
        <dbReference type="Pfam" id="PF08436"/>
    </source>
</evidence>
<feature type="domain" description="1-deoxy-D-xylulose 5-phosphate reductoisomerase N-terminal" evidence="10">
    <location>
        <begin position="21"/>
        <end position="151"/>
    </location>
</feature>
<feature type="binding site" evidence="9">
    <location>
        <position position="169"/>
    </location>
    <ligand>
        <name>Mn(2+)</name>
        <dbReference type="ChEBI" id="CHEBI:29035"/>
    </ligand>
</feature>
<dbReference type="GO" id="GO:0016853">
    <property type="term" value="F:isomerase activity"/>
    <property type="evidence" value="ECO:0007669"/>
    <property type="project" value="UniProtKB-KW"/>
</dbReference>
<dbReference type="GO" id="GO:0030604">
    <property type="term" value="F:1-deoxy-D-xylulose-5-phosphate reductoisomerase activity"/>
    <property type="evidence" value="ECO:0007669"/>
    <property type="project" value="UniProtKB-UniRule"/>
</dbReference>
<evidence type="ECO:0000256" key="7">
    <source>
        <dbReference type="ARBA" id="ARBA00023229"/>
    </source>
</evidence>
<dbReference type="Gene3D" id="1.10.1740.10">
    <property type="match status" value="1"/>
</dbReference>
<keyword evidence="4 9" id="KW-0521">NADP</keyword>
<dbReference type="SUPFAM" id="SSF55347">
    <property type="entry name" value="Glyceraldehyde-3-phosphate dehydrogenase-like, C-terminal domain"/>
    <property type="match status" value="1"/>
</dbReference>
<accession>A0A432GJF6</accession>
<dbReference type="HAMAP" id="MF_00183">
    <property type="entry name" value="DXP_reductoisom"/>
    <property type="match status" value="1"/>
</dbReference>
<evidence type="ECO:0000256" key="9">
    <source>
        <dbReference type="HAMAP-Rule" id="MF_00183"/>
    </source>
</evidence>
<comment type="similarity">
    <text evidence="2 9">Belongs to the DXR family.</text>
</comment>
<keyword evidence="9" id="KW-0460">Magnesium</keyword>
<proteinExistence type="inferred from homology"/>
<evidence type="ECO:0000259" key="12">
    <source>
        <dbReference type="Pfam" id="PF13288"/>
    </source>
</evidence>
<comment type="pathway">
    <text evidence="1 9">Isoprenoid biosynthesis; isopentenyl diphosphate biosynthesis via DXP pathway; isopentenyl diphosphate from 1-deoxy-D-xylulose 5-phosphate: step 1/6.</text>
</comment>
<feature type="binding site" evidence="9">
    <location>
        <position position="170"/>
    </location>
    <ligand>
        <name>1-deoxy-D-xylulose 5-phosphate</name>
        <dbReference type="ChEBI" id="CHEBI:57792"/>
    </ligand>
</feature>
<feature type="binding site" evidence="9">
    <location>
        <position position="28"/>
    </location>
    <ligand>
        <name>NADPH</name>
        <dbReference type="ChEBI" id="CHEBI:57783"/>
    </ligand>
</feature>
<reference evidence="13 14" key="1">
    <citation type="submission" date="2018-06" db="EMBL/GenBank/DDBJ databases">
        <title>Combined omics and stable isotope probing to characterize newly discovered Mariana Back-Arc vent microbial communities.</title>
        <authorList>
            <person name="Trembath-Reichert E."/>
            <person name="Huber J.A."/>
        </authorList>
    </citation>
    <scope>NUCLEOTIDE SEQUENCE [LARGE SCALE GENOMIC DNA]</scope>
    <source>
        <strain evidence="13">MAG 58</strain>
    </source>
</reference>
<feature type="binding site" evidence="9">
    <location>
        <position position="218"/>
    </location>
    <ligand>
        <name>1-deoxy-D-xylulose 5-phosphate</name>
        <dbReference type="ChEBI" id="CHEBI:57792"/>
    </ligand>
</feature>
<sequence>MKSSASTANGQEVPSSVLTKLTVLGATGSIGLNTLEIVRQFPQKFKIEALSCRSSIERLVEQIKEFQPRLVCVDNSEQARELRETFRDRNYGAETEFVWGVEGLVQISSDPEVDLVVAGIVGAAGLQPTFSAVQAGKTVAVANKEPLVMAGELFVQTANKTGAKLLPTDSEHNAIFQALHGEPPERIARLILTASGGPFRDLPLKEFEKITLAEALSHPNWEMGRKISIDSATMMNKGLEIIEAHWLFNTPVENIDVLMQRESIIHSMVEFIDGSFLAQMGLPDMRVPIAYCLGWPERLPLKIPRLDPLSMSALHFEKIDPQRYPCLPLAIKVAKQGGAAPAVLNGANETVVTAFLGEEIRFVEIAETIAAVIKDFEKALHQVDVPSFLRKIRTLEDAEHADKWGRKQASKILESII</sequence>
<comment type="catalytic activity">
    <reaction evidence="8">
        <text>2-C-methyl-D-erythritol 4-phosphate + NADP(+) = 1-deoxy-D-xylulose 5-phosphate + NADPH + H(+)</text>
        <dbReference type="Rhea" id="RHEA:13717"/>
        <dbReference type="ChEBI" id="CHEBI:15378"/>
        <dbReference type="ChEBI" id="CHEBI:57783"/>
        <dbReference type="ChEBI" id="CHEBI:57792"/>
        <dbReference type="ChEBI" id="CHEBI:58262"/>
        <dbReference type="ChEBI" id="CHEBI:58349"/>
        <dbReference type="EC" id="1.1.1.267"/>
    </reaction>
    <physiologicalReaction direction="right-to-left" evidence="8">
        <dbReference type="Rhea" id="RHEA:13719"/>
    </physiologicalReaction>
</comment>
<feature type="binding site" evidence="9">
    <location>
        <position position="145"/>
    </location>
    <ligand>
        <name>NADPH</name>
        <dbReference type="ChEBI" id="CHEBI:57783"/>
    </ligand>
</feature>
<keyword evidence="7 9" id="KW-0414">Isoprene biosynthesis</keyword>
<evidence type="ECO:0000256" key="5">
    <source>
        <dbReference type="ARBA" id="ARBA00023002"/>
    </source>
</evidence>
<keyword evidence="3 9" id="KW-0479">Metal-binding</keyword>
<feature type="binding site" evidence="9">
    <location>
        <position position="143"/>
    </location>
    <ligand>
        <name>NADPH</name>
        <dbReference type="ChEBI" id="CHEBI:57783"/>
    </ligand>
</feature>
<feature type="binding site" evidence="9">
    <location>
        <position position="237"/>
    </location>
    <ligand>
        <name>1-deoxy-D-xylulose 5-phosphate</name>
        <dbReference type="ChEBI" id="CHEBI:57792"/>
    </ligand>
</feature>
<organism evidence="13 14">
    <name type="scientific">SAR324 cluster bacterium</name>
    <dbReference type="NCBI Taxonomy" id="2024889"/>
    <lineage>
        <taxon>Bacteria</taxon>
        <taxon>Deltaproteobacteria</taxon>
        <taxon>SAR324 cluster</taxon>
    </lineage>
</organism>
<keyword evidence="13" id="KW-0413">Isomerase</keyword>
<dbReference type="Pfam" id="PF13288">
    <property type="entry name" value="DXPR_C"/>
    <property type="match status" value="1"/>
</dbReference>
<evidence type="ECO:0000313" key="14">
    <source>
        <dbReference type="Proteomes" id="UP000287917"/>
    </source>
</evidence>
<dbReference type="NCBIfam" id="TIGR00243">
    <property type="entry name" value="Dxr"/>
    <property type="match status" value="1"/>
</dbReference>
<feature type="binding site" evidence="9">
    <location>
        <position position="30"/>
    </location>
    <ligand>
        <name>NADPH</name>
        <dbReference type="ChEBI" id="CHEBI:57783"/>
    </ligand>
</feature>
<dbReference type="SUPFAM" id="SSF69055">
    <property type="entry name" value="1-deoxy-D-xylulose-5-phosphate reductoisomerase, C-terminal domain"/>
    <property type="match status" value="1"/>
</dbReference>
<dbReference type="InterPro" id="IPR026877">
    <property type="entry name" value="DXPR_C"/>
</dbReference>
<dbReference type="PIRSF" id="PIRSF006205">
    <property type="entry name" value="Dxp_reductismrs"/>
    <property type="match status" value="1"/>
</dbReference>
<dbReference type="SUPFAM" id="SSF51735">
    <property type="entry name" value="NAD(P)-binding Rossmann-fold domains"/>
    <property type="match status" value="1"/>
</dbReference>
<keyword evidence="6 9" id="KW-0464">Manganese</keyword>
<feature type="binding site" evidence="9">
    <location>
        <position position="231"/>
    </location>
    <ligand>
        <name>1-deoxy-D-xylulose 5-phosphate</name>
        <dbReference type="ChEBI" id="CHEBI:57792"/>
    </ligand>
</feature>
<dbReference type="PANTHER" id="PTHR30525">
    <property type="entry name" value="1-DEOXY-D-XYLULOSE 5-PHOSPHATE REDUCTOISOMERASE"/>
    <property type="match status" value="1"/>
</dbReference>
<evidence type="ECO:0000256" key="3">
    <source>
        <dbReference type="ARBA" id="ARBA00022723"/>
    </source>
</evidence>
<evidence type="ECO:0000256" key="8">
    <source>
        <dbReference type="ARBA" id="ARBA00048543"/>
    </source>
</evidence>
<evidence type="ECO:0000313" key="13">
    <source>
        <dbReference type="EMBL" id="RTZ83421.1"/>
    </source>
</evidence>
<dbReference type="EMBL" id="QNZK01000278">
    <property type="protein sequence ID" value="RTZ83421.1"/>
    <property type="molecule type" value="Genomic_DNA"/>
</dbReference>
<dbReference type="Gene3D" id="3.40.50.720">
    <property type="entry name" value="NAD(P)-binding Rossmann-like Domain"/>
    <property type="match status" value="1"/>
</dbReference>
<feature type="binding site" evidence="9">
    <location>
        <position position="171"/>
    </location>
    <ligand>
        <name>1-deoxy-D-xylulose 5-phosphate</name>
        <dbReference type="ChEBI" id="CHEBI:57792"/>
    </ligand>
</feature>
<feature type="domain" description="DXP reductoisomerase C-terminal" evidence="12">
    <location>
        <begin position="280"/>
        <end position="407"/>
    </location>
</feature>
<feature type="binding site" evidence="9">
    <location>
        <position position="27"/>
    </location>
    <ligand>
        <name>NADPH</name>
        <dbReference type="ChEBI" id="CHEBI:57783"/>
    </ligand>
</feature>
<dbReference type="GO" id="GO:0051484">
    <property type="term" value="P:isopentenyl diphosphate biosynthetic process, methylerythritol 4-phosphate pathway involved in terpenoid biosynthetic process"/>
    <property type="evidence" value="ECO:0007669"/>
    <property type="project" value="UniProtKB-ARBA"/>
</dbReference>
<feature type="binding site" evidence="9">
    <location>
        <position position="240"/>
    </location>
    <ligand>
        <name>1-deoxy-D-xylulose 5-phosphate</name>
        <dbReference type="ChEBI" id="CHEBI:57792"/>
    </ligand>
</feature>
<feature type="binding site" evidence="9">
    <location>
        <position position="195"/>
    </location>
    <ligand>
        <name>1-deoxy-D-xylulose 5-phosphate</name>
        <dbReference type="ChEBI" id="CHEBI:57792"/>
    </ligand>
</feature>
<evidence type="ECO:0000256" key="6">
    <source>
        <dbReference type="ARBA" id="ARBA00023211"/>
    </source>
</evidence>
<dbReference type="FunFam" id="3.40.50.720:FF:000045">
    <property type="entry name" value="1-deoxy-D-xylulose 5-phosphate reductoisomerase"/>
    <property type="match status" value="1"/>
</dbReference>
<feature type="binding site" evidence="9">
    <location>
        <position position="224"/>
    </location>
    <ligand>
        <name>NADPH</name>
        <dbReference type="ChEBI" id="CHEBI:57783"/>
    </ligand>
</feature>
<comment type="function">
    <text evidence="9">Catalyzes the NADPH-dependent rearrangement and reduction of 1-deoxy-D-xylulose-5-phosphate (DXP) to 2-C-methyl-D-erythritol 4-phosphate (MEP).</text>
</comment>
<feature type="binding site" evidence="9">
    <location>
        <position position="240"/>
    </location>
    <ligand>
        <name>Mn(2+)</name>
        <dbReference type="ChEBI" id="CHEBI:29035"/>
    </ligand>
</feature>
<dbReference type="NCBIfam" id="NF009114">
    <property type="entry name" value="PRK12464.1"/>
    <property type="match status" value="1"/>
</dbReference>
<feature type="binding site" evidence="9">
    <location>
        <position position="236"/>
    </location>
    <ligand>
        <name>1-deoxy-D-xylulose 5-phosphate</name>
        <dbReference type="ChEBI" id="CHEBI:57792"/>
    </ligand>
</feature>
<gene>
    <name evidence="9" type="primary">dxr</name>
    <name evidence="13" type="ORF">DSY96_07940</name>
</gene>
<dbReference type="Proteomes" id="UP000287917">
    <property type="component" value="Unassembled WGS sequence"/>
</dbReference>
<comment type="cofactor">
    <cofactor evidence="9">
        <name>Mg(2+)</name>
        <dbReference type="ChEBI" id="CHEBI:18420"/>
    </cofactor>
    <cofactor evidence="9">
        <name>Mn(2+)</name>
        <dbReference type="ChEBI" id="CHEBI:29035"/>
    </cofactor>
</comment>
<feature type="binding site" evidence="9">
    <location>
        <position position="171"/>
    </location>
    <ligand>
        <name>Mn(2+)</name>
        <dbReference type="ChEBI" id="CHEBI:29035"/>
    </ligand>
</feature>
<feature type="domain" description="1-deoxy-D-xylulose 5-phosphate reductoisomerase C-terminal" evidence="11">
    <location>
        <begin position="165"/>
        <end position="248"/>
    </location>
</feature>
<dbReference type="InterPro" id="IPR013512">
    <property type="entry name" value="DXP_reductoisomerase_N"/>
</dbReference>
<comment type="caution">
    <text evidence="9">Lacks conserved residue(s) required for the propagation of feature annotation.</text>
</comment>
<evidence type="ECO:0000256" key="2">
    <source>
        <dbReference type="ARBA" id="ARBA00006825"/>
    </source>
</evidence>
<evidence type="ECO:0000256" key="4">
    <source>
        <dbReference type="ARBA" id="ARBA00022857"/>
    </source>
</evidence>